<keyword evidence="6" id="KW-0645">Protease</keyword>
<dbReference type="PRINTS" id="PR00756">
    <property type="entry name" value="ALADIPTASE"/>
</dbReference>
<feature type="domain" description="Peptidase M1 membrane alanine aminopeptidase" evidence="14">
    <location>
        <begin position="311"/>
        <end position="455"/>
    </location>
</feature>
<dbReference type="InterPro" id="IPR014782">
    <property type="entry name" value="Peptidase_M1_dom"/>
</dbReference>
<evidence type="ECO:0000256" key="5">
    <source>
        <dbReference type="ARBA" id="ARBA00015611"/>
    </source>
</evidence>
<dbReference type="InterPro" id="IPR042097">
    <property type="entry name" value="Aminopeptidase_N-like_N_sf"/>
</dbReference>
<reference evidence="16 17" key="1">
    <citation type="submission" date="2017-03" db="EMBL/GenBank/DDBJ databases">
        <title>Genomic insights into Mycobacterium simiae human colonization.</title>
        <authorList>
            <person name="Steffani J.L."/>
            <person name="Brunck M.E."/>
            <person name="Cruz E."/>
            <person name="Montiel R."/>
            <person name="Barona F."/>
        </authorList>
    </citation>
    <scope>NUCLEOTIDE SEQUENCE [LARGE SCALE GENOMIC DNA]</scope>
    <source>
        <strain evidence="16 17">MsiGto</strain>
    </source>
</reference>
<keyword evidence="8" id="KW-0378">Hydrolase</keyword>
<dbReference type="STRING" id="1784.VC42_13445"/>
<evidence type="ECO:0000256" key="3">
    <source>
        <dbReference type="ARBA" id="ARBA00010136"/>
    </source>
</evidence>
<comment type="catalytic activity">
    <reaction evidence="1">
        <text>Release of an N-terminal amino acid, Xaa-|-Yaa- from a peptide, amide or arylamide. Xaa is preferably Ala, but may be most amino acids including Pro (slow action). When a terminal hydrophobic residue is followed by a prolyl residue, the two may be released as an intact Xaa-Pro dipeptide.</text>
        <dbReference type="EC" id="3.4.11.2"/>
    </reaction>
</comment>
<dbReference type="GO" id="GO:0008270">
    <property type="term" value="F:zinc ion binding"/>
    <property type="evidence" value="ECO:0007669"/>
    <property type="project" value="InterPro"/>
</dbReference>
<dbReference type="InterPro" id="IPR001930">
    <property type="entry name" value="Peptidase_M1"/>
</dbReference>
<dbReference type="PANTHER" id="PTHR11533">
    <property type="entry name" value="PROTEASE M1 ZINC METALLOPROTEASE"/>
    <property type="match status" value="1"/>
</dbReference>
<dbReference type="AlphaFoldDB" id="A0A1X0XL65"/>
<comment type="similarity">
    <text evidence="3">Belongs to the peptidase M1 family.</text>
</comment>
<keyword evidence="10" id="KW-0482">Metalloprotease</keyword>
<feature type="domain" description="Aminopeptidase N-like N-terminal" evidence="15">
    <location>
        <begin position="51"/>
        <end position="223"/>
    </location>
</feature>
<gene>
    <name evidence="16" type="ORF">B5M45_28555</name>
</gene>
<dbReference type="Pfam" id="PF17900">
    <property type="entry name" value="Peptidase_M1_N"/>
    <property type="match status" value="1"/>
</dbReference>
<accession>A0A1X0XL65</accession>
<keyword evidence="9" id="KW-0862">Zinc</keyword>
<dbReference type="GO" id="GO:0008237">
    <property type="term" value="F:metallopeptidase activity"/>
    <property type="evidence" value="ECO:0007669"/>
    <property type="project" value="UniProtKB-KW"/>
</dbReference>
<dbReference type="InterPro" id="IPR027268">
    <property type="entry name" value="Peptidase_M4/M1_CTD_sf"/>
</dbReference>
<evidence type="ECO:0000259" key="15">
    <source>
        <dbReference type="Pfam" id="PF17900"/>
    </source>
</evidence>
<evidence type="ECO:0000256" key="8">
    <source>
        <dbReference type="ARBA" id="ARBA00022801"/>
    </source>
</evidence>
<dbReference type="Gene3D" id="1.10.390.10">
    <property type="entry name" value="Neutral Protease Domain 2"/>
    <property type="match status" value="1"/>
</dbReference>
<comment type="cofactor">
    <cofactor evidence="2">
        <name>Zn(2+)</name>
        <dbReference type="ChEBI" id="CHEBI:29105"/>
    </cofactor>
</comment>
<dbReference type="CDD" id="cd09603">
    <property type="entry name" value="M1_APN_like"/>
    <property type="match status" value="1"/>
</dbReference>
<evidence type="ECO:0000259" key="14">
    <source>
        <dbReference type="Pfam" id="PF01433"/>
    </source>
</evidence>
<evidence type="ECO:0000256" key="4">
    <source>
        <dbReference type="ARBA" id="ARBA00012564"/>
    </source>
</evidence>
<evidence type="ECO:0000256" key="6">
    <source>
        <dbReference type="ARBA" id="ARBA00022670"/>
    </source>
</evidence>
<dbReference type="Gene3D" id="2.60.40.1730">
    <property type="entry name" value="tricorn interacting facor f3 domain"/>
    <property type="match status" value="1"/>
</dbReference>
<dbReference type="Pfam" id="PF01433">
    <property type="entry name" value="Peptidase_M1"/>
    <property type="match status" value="1"/>
</dbReference>
<dbReference type="InterPro" id="IPR045357">
    <property type="entry name" value="Aminopeptidase_N-like_N"/>
</dbReference>
<dbReference type="EC" id="3.4.11.2" evidence="4"/>
<dbReference type="Proteomes" id="UP000193040">
    <property type="component" value="Unassembled WGS sequence"/>
</dbReference>
<dbReference type="GO" id="GO:0016285">
    <property type="term" value="F:alanyl aminopeptidase activity"/>
    <property type="evidence" value="ECO:0007669"/>
    <property type="project" value="UniProtKB-EC"/>
</dbReference>
<proteinExistence type="inferred from homology"/>
<dbReference type="EMBL" id="MZZM01000036">
    <property type="protein sequence ID" value="ORJ53601.1"/>
    <property type="molecule type" value="Genomic_DNA"/>
</dbReference>
<comment type="caution">
    <text evidence="16">The sequence shown here is derived from an EMBL/GenBank/DDBJ whole genome shotgun (WGS) entry which is preliminary data.</text>
</comment>
<feature type="region of interest" description="Disordered" evidence="13">
    <location>
        <begin position="1"/>
        <end position="29"/>
    </location>
</feature>
<dbReference type="GO" id="GO:0006508">
    <property type="term" value="P:proteolysis"/>
    <property type="evidence" value="ECO:0007669"/>
    <property type="project" value="UniProtKB-KW"/>
</dbReference>
<evidence type="ECO:0000256" key="9">
    <source>
        <dbReference type="ARBA" id="ARBA00022833"/>
    </source>
</evidence>
<protein>
    <recommendedName>
        <fullName evidence="5">Aminopeptidase N</fullName>
        <ecNumber evidence="4">3.4.11.2</ecNumber>
    </recommendedName>
    <alternativeName>
        <fullName evidence="11">Alanine aminopeptidase</fullName>
    </alternativeName>
    <alternativeName>
        <fullName evidence="12">Lysyl aminopeptidase</fullName>
    </alternativeName>
</protein>
<evidence type="ECO:0000256" key="11">
    <source>
        <dbReference type="ARBA" id="ARBA00029811"/>
    </source>
</evidence>
<evidence type="ECO:0000256" key="13">
    <source>
        <dbReference type="SAM" id="MobiDB-lite"/>
    </source>
</evidence>
<name>A0A1X0XL65_MYCSI</name>
<evidence type="ECO:0000313" key="17">
    <source>
        <dbReference type="Proteomes" id="UP000193040"/>
    </source>
</evidence>
<dbReference type="SUPFAM" id="SSF55486">
    <property type="entry name" value="Metalloproteases ('zincins'), catalytic domain"/>
    <property type="match status" value="1"/>
</dbReference>
<evidence type="ECO:0000313" key="16">
    <source>
        <dbReference type="EMBL" id="ORJ53601.1"/>
    </source>
</evidence>
<evidence type="ECO:0000256" key="7">
    <source>
        <dbReference type="ARBA" id="ARBA00022723"/>
    </source>
</evidence>
<evidence type="ECO:0000256" key="1">
    <source>
        <dbReference type="ARBA" id="ARBA00000098"/>
    </source>
</evidence>
<dbReference type="InterPro" id="IPR050344">
    <property type="entry name" value="Peptidase_M1_aminopeptidases"/>
</dbReference>
<keyword evidence="7" id="KW-0479">Metal-binding</keyword>
<evidence type="ECO:0000256" key="10">
    <source>
        <dbReference type="ARBA" id="ARBA00023049"/>
    </source>
</evidence>
<keyword evidence="17" id="KW-1185">Reference proteome</keyword>
<sequence length="462" mass="51364">MGSSAQEGPQERRPGWRAGHCGVKASAKKATPPEVLDEYLPKNGNSGYQVSRYELDLDYRVAVNRLSGVATITAVAVTELQQLTLDLSNALTVSKVSVNGRRIDHFSCRAGKLRIRLDSTVPIGAALSIVVRYGGSPRPIRSLWGNVGFEELTEGALVAGQPNGAASWFPCNDHPSAKAAFNIQVSTESRYRVIANGQLVSRRARSSRTVWTYEQREPTSTYLITLQIGSYNVHRLARTPVPIDAALPARLRENFDHDFARQPEMMRLFIDLFGPYPLGSGYTVVVTDDALEIPVEAQGISIFGANHCDGTRASERLIAHELAHQWFGNSVTAGQWRDIWLHEGFACYAEWLWSEHSGGPSAHELAEWHHAQLRTQPQDLLLTDPGPRDMFDDRVYKRGALTLHALRNRLGSDNFVALLKDWTTRHRHGTAVTDDFTGLAANYADESLRPLWDQWLYATAVP</sequence>
<organism evidence="16 17">
    <name type="scientific">Mycobacterium simiae</name>
    <name type="common">Mycobacterium habana</name>
    <dbReference type="NCBI Taxonomy" id="1784"/>
    <lineage>
        <taxon>Bacteria</taxon>
        <taxon>Bacillati</taxon>
        <taxon>Actinomycetota</taxon>
        <taxon>Actinomycetes</taxon>
        <taxon>Mycobacteriales</taxon>
        <taxon>Mycobacteriaceae</taxon>
        <taxon>Mycobacterium</taxon>
        <taxon>Mycobacterium simiae complex</taxon>
    </lineage>
</organism>
<evidence type="ECO:0000256" key="2">
    <source>
        <dbReference type="ARBA" id="ARBA00001947"/>
    </source>
</evidence>
<dbReference type="SUPFAM" id="SSF63737">
    <property type="entry name" value="Leukotriene A4 hydrolase N-terminal domain"/>
    <property type="match status" value="1"/>
</dbReference>
<evidence type="ECO:0000256" key="12">
    <source>
        <dbReference type="ARBA" id="ARBA00031533"/>
    </source>
</evidence>